<keyword evidence="3" id="KW-1185">Reference proteome</keyword>
<comment type="caution">
    <text evidence="2">The sequence shown here is derived from an EMBL/GenBank/DDBJ whole genome shotgun (WGS) entry which is preliminary data.</text>
</comment>
<dbReference type="Proteomes" id="UP000248806">
    <property type="component" value="Unassembled WGS sequence"/>
</dbReference>
<reference evidence="2 3" key="1">
    <citation type="submission" date="2018-06" db="EMBL/GenBank/DDBJ databases">
        <title>Genomic Encyclopedia of Archaeal and Bacterial Type Strains, Phase II (KMG-II): from individual species to whole genera.</title>
        <authorList>
            <person name="Goeker M."/>
        </authorList>
    </citation>
    <scope>NUCLEOTIDE SEQUENCE [LARGE SCALE GENOMIC DNA]</scope>
    <source>
        <strain evidence="2 3">ATCC BAA-1881</strain>
    </source>
</reference>
<evidence type="ECO:0000313" key="2">
    <source>
        <dbReference type="EMBL" id="PZW25325.1"/>
    </source>
</evidence>
<gene>
    <name evidence="2" type="ORF">EI42_04377</name>
</gene>
<dbReference type="EMBL" id="QKUF01000019">
    <property type="protein sequence ID" value="PZW25325.1"/>
    <property type="molecule type" value="Genomic_DNA"/>
</dbReference>
<accession>A0A326UEW9</accession>
<evidence type="ECO:0000313" key="3">
    <source>
        <dbReference type="Proteomes" id="UP000248806"/>
    </source>
</evidence>
<feature type="region of interest" description="Disordered" evidence="1">
    <location>
        <begin position="1"/>
        <end position="41"/>
    </location>
</feature>
<organism evidence="2 3">
    <name type="scientific">Thermosporothrix hazakensis</name>
    <dbReference type="NCBI Taxonomy" id="644383"/>
    <lineage>
        <taxon>Bacteria</taxon>
        <taxon>Bacillati</taxon>
        <taxon>Chloroflexota</taxon>
        <taxon>Ktedonobacteria</taxon>
        <taxon>Ktedonobacterales</taxon>
        <taxon>Thermosporotrichaceae</taxon>
        <taxon>Thermosporothrix</taxon>
    </lineage>
</organism>
<proteinExistence type="predicted"/>
<protein>
    <submittedName>
        <fullName evidence="2">Uncharacterized protein</fullName>
    </submittedName>
</protein>
<sequence>MGKQSAAFADGRTMYAGHSPGKEVHSGSKRGDAAMGATTAGKRPGLRKRVLYTGIFTQEMC</sequence>
<dbReference type="AlphaFoldDB" id="A0A326UEW9"/>
<evidence type="ECO:0000256" key="1">
    <source>
        <dbReference type="SAM" id="MobiDB-lite"/>
    </source>
</evidence>
<name>A0A326UEW9_THEHA</name>
<feature type="compositionally biased region" description="Basic and acidic residues" evidence="1">
    <location>
        <begin position="20"/>
        <end position="32"/>
    </location>
</feature>